<reference evidence="2" key="2">
    <citation type="journal article" date="2024" name="Plant">
        <title>Genomic evolution and insights into agronomic trait innovations of Sesamum species.</title>
        <authorList>
            <person name="Miao H."/>
            <person name="Wang L."/>
            <person name="Qu L."/>
            <person name="Liu H."/>
            <person name="Sun Y."/>
            <person name="Le M."/>
            <person name="Wang Q."/>
            <person name="Wei S."/>
            <person name="Zheng Y."/>
            <person name="Lin W."/>
            <person name="Duan Y."/>
            <person name="Cao H."/>
            <person name="Xiong S."/>
            <person name="Wang X."/>
            <person name="Wei L."/>
            <person name="Li C."/>
            <person name="Ma Q."/>
            <person name="Ju M."/>
            <person name="Zhao R."/>
            <person name="Li G."/>
            <person name="Mu C."/>
            <person name="Tian Q."/>
            <person name="Mei H."/>
            <person name="Zhang T."/>
            <person name="Gao T."/>
            <person name="Zhang H."/>
        </authorList>
    </citation>
    <scope>NUCLEOTIDE SEQUENCE</scope>
    <source>
        <strain evidence="2">3651</strain>
    </source>
</reference>
<feature type="region of interest" description="Disordered" evidence="1">
    <location>
        <begin position="97"/>
        <end position="136"/>
    </location>
</feature>
<sequence>MSFGLPSLCVPPLDSSSPRVAINVHHQPFSAVDSLHFGAPSPSPPIALPPCSLVGDPSPSPLAGRASSSSMATPPPPIVDGFCVFSSPMVAPFAKADAPCSRAPPPTPTPVASSLPRPRSPLLPTPPSQVRLASPPSFSGIGSSSVAFDKGKAIAIHNSFQELARSPNVVLDDPPEVLDPRVPPMRPPLPVLIDHFFGWGS</sequence>
<evidence type="ECO:0000313" key="2">
    <source>
        <dbReference type="EMBL" id="KAK4434088.1"/>
    </source>
</evidence>
<evidence type="ECO:0000313" key="3">
    <source>
        <dbReference type="Proteomes" id="UP001293254"/>
    </source>
</evidence>
<feature type="compositionally biased region" description="Pro residues" evidence="1">
    <location>
        <begin position="118"/>
        <end position="127"/>
    </location>
</feature>
<dbReference type="AlphaFoldDB" id="A0AAE2CTN7"/>
<dbReference type="Proteomes" id="UP001293254">
    <property type="component" value="Unassembled WGS sequence"/>
</dbReference>
<protein>
    <submittedName>
        <fullName evidence="2">Uncharacterized protein</fullName>
    </submittedName>
</protein>
<accession>A0AAE2CTN7</accession>
<keyword evidence="3" id="KW-1185">Reference proteome</keyword>
<evidence type="ECO:0000256" key="1">
    <source>
        <dbReference type="SAM" id="MobiDB-lite"/>
    </source>
</evidence>
<dbReference type="EMBL" id="JACGWO010000002">
    <property type="protein sequence ID" value="KAK4434088.1"/>
    <property type="molecule type" value="Genomic_DNA"/>
</dbReference>
<proteinExistence type="predicted"/>
<reference evidence="2" key="1">
    <citation type="submission" date="2020-06" db="EMBL/GenBank/DDBJ databases">
        <authorList>
            <person name="Li T."/>
            <person name="Hu X."/>
            <person name="Zhang T."/>
            <person name="Song X."/>
            <person name="Zhang H."/>
            <person name="Dai N."/>
            <person name="Sheng W."/>
            <person name="Hou X."/>
            <person name="Wei L."/>
        </authorList>
    </citation>
    <scope>NUCLEOTIDE SEQUENCE</scope>
    <source>
        <strain evidence="2">3651</strain>
        <tissue evidence="2">Leaf</tissue>
    </source>
</reference>
<name>A0AAE2CTN7_9LAMI</name>
<organism evidence="2 3">
    <name type="scientific">Sesamum alatum</name>
    <dbReference type="NCBI Taxonomy" id="300844"/>
    <lineage>
        <taxon>Eukaryota</taxon>
        <taxon>Viridiplantae</taxon>
        <taxon>Streptophyta</taxon>
        <taxon>Embryophyta</taxon>
        <taxon>Tracheophyta</taxon>
        <taxon>Spermatophyta</taxon>
        <taxon>Magnoliopsida</taxon>
        <taxon>eudicotyledons</taxon>
        <taxon>Gunneridae</taxon>
        <taxon>Pentapetalae</taxon>
        <taxon>asterids</taxon>
        <taxon>lamiids</taxon>
        <taxon>Lamiales</taxon>
        <taxon>Pedaliaceae</taxon>
        <taxon>Sesamum</taxon>
    </lineage>
</organism>
<comment type="caution">
    <text evidence="2">The sequence shown here is derived from an EMBL/GenBank/DDBJ whole genome shotgun (WGS) entry which is preliminary data.</text>
</comment>
<gene>
    <name evidence="2" type="ORF">Salat_0571500</name>
</gene>